<evidence type="ECO:0000256" key="5">
    <source>
        <dbReference type="ARBA" id="ARBA00022679"/>
    </source>
</evidence>
<dbReference type="GeneID" id="100204316"/>
<evidence type="ECO:0000256" key="7">
    <source>
        <dbReference type="ARBA" id="ARBA00022968"/>
    </source>
</evidence>
<sequence length="476" mass="55996">MEEILHALKTLITNAGLILQLLCTLSFVYSLNENIPNGFCLIKEECDREDYSNDFKTFPSLNHQTYLIKENEFPQVLWWYPNIYPHHLEKKIHCKLGSCLITKDRKQLTNKLTRGIIFYGTSFDGRDLPLPRLPHHEWALIHEESPKNKRMFSTNLGISIFNHTATFRRESDYPLTTQNMQIVEEWMDKKYFVTTKEKNRLQKELNLAAVVYFQSDCDPPSDRDTYVKELMKYIAVDSYGPCLNNKKPPKEVDGFQHFSSETFYHFLARYKFQLAFENYLCQDYMTEKLFRPLLIGSVPVYLGSSLAEEFMPSEKAVIMVQDFSSPKELAEYLKQLDANDEKYNEYLKHRYTGKFSNPKLYESLKLQKWSLPEEHMFAGFSCHVCDSLNKRNDFLKKHLENPKNPILPPQIAKFDHMGCPKQSKILPHSTNNNYEELLQQYAEQEAIAVNNMLQANETDSKLFTKKYLKIKTDNYY</sequence>
<dbReference type="Pfam" id="PF00852">
    <property type="entry name" value="Glyco_transf_10"/>
    <property type="match status" value="1"/>
</dbReference>
<comment type="subcellular location">
    <subcellularLocation>
        <location evidence="11">Golgi apparatus</location>
        <location evidence="11">Golgi stack membrane</location>
        <topology evidence="11">Single-pass type II membrane protein</topology>
    </subcellularLocation>
    <subcellularLocation>
        <location evidence="1">Membrane</location>
        <topology evidence="1">Single-pass membrane protein</topology>
    </subcellularLocation>
</comment>
<evidence type="ECO:0000313" key="14">
    <source>
        <dbReference type="Proteomes" id="UP001652625"/>
    </source>
</evidence>
<feature type="domain" description="Fucosyltransferase N-terminal" evidence="13">
    <location>
        <begin position="75"/>
        <end position="173"/>
    </location>
</feature>
<comment type="similarity">
    <text evidence="3 11">Belongs to the glycosyltransferase 10 family.</text>
</comment>
<evidence type="ECO:0000256" key="2">
    <source>
        <dbReference type="ARBA" id="ARBA00004922"/>
    </source>
</evidence>
<dbReference type="SUPFAM" id="SSF53756">
    <property type="entry name" value="UDP-Glycosyltransferase/glycogen phosphorylase"/>
    <property type="match status" value="1"/>
</dbReference>
<evidence type="ECO:0000259" key="12">
    <source>
        <dbReference type="Pfam" id="PF00852"/>
    </source>
</evidence>
<dbReference type="InterPro" id="IPR055270">
    <property type="entry name" value="Glyco_tran_10_C"/>
</dbReference>
<evidence type="ECO:0000256" key="8">
    <source>
        <dbReference type="ARBA" id="ARBA00022989"/>
    </source>
</evidence>
<evidence type="ECO:0000256" key="1">
    <source>
        <dbReference type="ARBA" id="ARBA00004167"/>
    </source>
</evidence>
<evidence type="ECO:0000256" key="6">
    <source>
        <dbReference type="ARBA" id="ARBA00022692"/>
    </source>
</evidence>
<keyword evidence="9" id="KW-0472">Membrane</keyword>
<accession>A0ABM4B5C2</accession>
<organism evidence="14 15">
    <name type="scientific">Hydra vulgaris</name>
    <name type="common">Hydra</name>
    <name type="synonym">Hydra attenuata</name>
    <dbReference type="NCBI Taxonomy" id="6087"/>
    <lineage>
        <taxon>Eukaryota</taxon>
        <taxon>Metazoa</taxon>
        <taxon>Cnidaria</taxon>
        <taxon>Hydrozoa</taxon>
        <taxon>Hydroidolina</taxon>
        <taxon>Anthoathecata</taxon>
        <taxon>Aplanulata</taxon>
        <taxon>Hydridae</taxon>
        <taxon>Hydra</taxon>
    </lineage>
</organism>
<evidence type="ECO:0000256" key="10">
    <source>
        <dbReference type="ARBA" id="ARBA00023180"/>
    </source>
</evidence>
<keyword evidence="11" id="KW-0333">Golgi apparatus</keyword>
<evidence type="ECO:0000256" key="3">
    <source>
        <dbReference type="ARBA" id="ARBA00008919"/>
    </source>
</evidence>
<keyword evidence="5 11" id="KW-0808">Transferase</keyword>
<reference evidence="15" key="2">
    <citation type="submission" date="2025-08" db="UniProtKB">
        <authorList>
            <consortium name="RefSeq"/>
        </authorList>
    </citation>
    <scope>IDENTIFICATION</scope>
</reference>
<keyword evidence="10" id="KW-0325">Glycoprotein</keyword>
<gene>
    <name evidence="15" type="primary">LOC100204316</name>
</gene>
<evidence type="ECO:0000256" key="9">
    <source>
        <dbReference type="ARBA" id="ARBA00023136"/>
    </source>
</evidence>
<proteinExistence type="inferred from homology"/>
<dbReference type="EC" id="2.4.1.-" evidence="11"/>
<keyword evidence="6 11" id="KW-0812">Transmembrane</keyword>
<evidence type="ECO:0000256" key="11">
    <source>
        <dbReference type="RuleBase" id="RU003832"/>
    </source>
</evidence>
<keyword evidence="8" id="KW-1133">Transmembrane helix</keyword>
<evidence type="ECO:0000313" key="15">
    <source>
        <dbReference type="RefSeq" id="XP_065644041.1"/>
    </source>
</evidence>
<dbReference type="PANTHER" id="PTHR11929">
    <property type="entry name" value="ALPHA- 1,3 -FUCOSYLTRANSFERASE"/>
    <property type="match status" value="1"/>
</dbReference>
<dbReference type="InterPro" id="IPR038577">
    <property type="entry name" value="GT10-like_C_sf"/>
</dbReference>
<name>A0ABM4B5C2_HYDVU</name>
<feature type="domain" description="Fucosyltransferase C-terminal" evidence="12">
    <location>
        <begin position="209"/>
        <end position="393"/>
    </location>
</feature>
<dbReference type="Gene3D" id="3.40.50.11660">
    <property type="entry name" value="Glycosyl transferase family 10, C-terminal domain"/>
    <property type="match status" value="1"/>
</dbReference>
<dbReference type="RefSeq" id="XP_065644041.1">
    <property type="nucleotide sequence ID" value="XM_065787969.1"/>
</dbReference>
<protein>
    <recommendedName>
        <fullName evidence="11">Fucosyltransferase</fullName>
        <ecNumber evidence="11">2.4.1.-</ecNumber>
    </recommendedName>
</protein>
<comment type="pathway">
    <text evidence="2">Protein modification; protein glycosylation.</text>
</comment>
<dbReference type="Pfam" id="PF17039">
    <property type="entry name" value="Glyco_tran_10_N"/>
    <property type="match status" value="1"/>
</dbReference>
<keyword evidence="7" id="KW-0735">Signal-anchor</keyword>
<evidence type="ECO:0000256" key="4">
    <source>
        <dbReference type="ARBA" id="ARBA00022676"/>
    </source>
</evidence>
<keyword evidence="14" id="KW-1185">Reference proteome</keyword>
<dbReference type="InterPro" id="IPR001503">
    <property type="entry name" value="Glyco_trans_10"/>
</dbReference>
<reference evidence="14" key="1">
    <citation type="submission" date="2025-05" db="UniProtKB">
        <authorList>
            <consortium name="RefSeq"/>
        </authorList>
    </citation>
    <scope>NUCLEOTIDE SEQUENCE [LARGE SCALE GENOMIC DNA]</scope>
</reference>
<dbReference type="Proteomes" id="UP001652625">
    <property type="component" value="Chromosome 01"/>
</dbReference>
<dbReference type="PANTHER" id="PTHR11929:SF194">
    <property type="entry name" value="ALPHA-(1,3)-FUCOSYLTRANSFERASE 10"/>
    <property type="match status" value="1"/>
</dbReference>
<keyword evidence="4 11" id="KW-0328">Glycosyltransferase</keyword>
<dbReference type="InterPro" id="IPR031481">
    <property type="entry name" value="Glyco_tran_10_N"/>
</dbReference>
<evidence type="ECO:0000259" key="13">
    <source>
        <dbReference type="Pfam" id="PF17039"/>
    </source>
</evidence>